<reference evidence="2" key="1">
    <citation type="submission" date="2023-03" db="EMBL/GenBank/DDBJ databases">
        <title>Massive genome expansion in bonnet fungi (Mycena s.s.) driven by repeated elements and novel gene families across ecological guilds.</title>
        <authorList>
            <consortium name="Lawrence Berkeley National Laboratory"/>
            <person name="Harder C.B."/>
            <person name="Miyauchi S."/>
            <person name="Viragh M."/>
            <person name="Kuo A."/>
            <person name="Thoen E."/>
            <person name="Andreopoulos B."/>
            <person name="Lu D."/>
            <person name="Skrede I."/>
            <person name="Drula E."/>
            <person name="Henrissat B."/>
            <person name="Morin E."/>
            <person name="Kohler A."/>
            <person name="Barry K."/>
            <person name="LaButti K."/>
            <person name="Morin E."/>
            <person name="Salamov A."/>
            <person name="Lipzen A."/>
            <person name="Mereny Z."/>
            <person name="Hegedus B."/>
            <person name="Baldrian P."/>
            <person name="Stursova M."/>
            <person name="Weitz H."/>
            <person name="Taylor A."/>
            <person name="Grigoriev I.V."/>
            <person name="Nagy L.G."/>
            <person name="Martin F."/>
            <person name="Kauserud H."/>
        </authorList>
    </citation>
    <scope>NUCLEOTIDE SEQUENCE</scope>
    <source>
        <strain evidence="2">CBHHK002</strain>
    </source>
</reference>
<feature type="region of interest" description="Disordered" evidence="1">
    <location>
        <begin position="41"/>
        <end position="61"/>
    </location>
</feature>
<proteinExistence type="predicted"/>
<gene>
    <name evidence="2" type="ORF">DFH08DRAFT_968619</name>
</gene>
<keyword evidence="3" id="KW-1185">Reference proteome</keyword>
<dbReference type="EMBL" id="JARIHO010000044">
    <property type="protein sequence ID" value="KAJ7325386.1"/>
    <property type="molecule type" value="Genomic_DNA"/>
</dbReference>
<comment type="caution">
    <text evidence="2">The sequence shown here is derived from an EMBL/GenBank/DDBJ whole genome shotgun (WGS) entry which is preliminary data.</text>
</comment>
<name>A0AAD7EII9_9AGAR</name>
<sequence>MSLGESYAVRFKSEPWFGYCEPASSGICDLTGLTRNVLDTLPSRRRRRRPPIAPTPASCLR</sequence>
<evidence type="ECO:0000256" key="1">
    <source>
        <dbReference type="SAM" id="MobiDB-lite"/>
    </source>
</evidence>
<dbReference type="Proteomes" id="UP001218218">
    <property type="component" value="Unassembled WGS sequence"/>
</dbReference>
<protein>
    <submittedName>
        <fullName evidence="2">Uncharacterized protein</fullName>
    </submittedName>
</protein>
<dbReference type="AlphaFoldDB" id="A0AAD7EII9"/>
<evidence type="ECO:0000313" key="2">
    <source>
        <dbReference type="EMBL" id="KAJ7325386.1"/>
    </source>
</evidence>
<accession>A0AAD7EII9</accession>
<evidence type="ECO:0000313" key="3">
    <source>
        <dbReference type="Proteomes" id="UP001218218"/>
    </source>
</evidence>
<organism evidence="2 3">
    <name type="scientific">Mycena albidolilacea</name>
    <dbReference type="NCBI Taxonomy" id="1033008"/>
    <lineage>
        <taxon>Eukaryota</taxon>
        <taxon>Fungi</taxon>
        <taxon>Dikarya</taxon>
        <taxon>Basidiomycota</taxon>
        <taxon>Agaricomycotina</taxon>
        <taxon>Agaricomycetes</taxon>
        <taxon>Agaricomycetidae</taxon>
        <taxon>Agaricales</taxon>
        <taxon>Marasmiineae</taxon>
        <taxon>Mycenaceae</taxon>
        <taxon>Mycena</taxon>
    </lineage>
</organism>